<dbReference type="GO" id="GO:0005634">
    <property type="term" value="C:nucleus"/>
    <property type="evidence" value="ECO:0007669"/>
    <property type="project" value="TreeGrafter"/>
</dbReference>
<dbReference type="CDD" id="cd08972">
    <property type="entry name" value="PF_Nei_N"/>
    <property type="match status" value="1"/>
</dbReference>
<comment type="similarity">
    <text evidence="2">Belongs to the FPG family.</text>
</comment>
<dbReference type="InterPro" id="IPR012319">
    <property type="entry name" value="FPG_cat"/>
</dbReference>
<gene>
    <name evidence="14" type="ORF">SHCRBa_063_N24_F_320</name>
</gene>
<dbReference type="GO" id="GO:0008534">
    <property type="term" value="F:oxidized purine nucleobase lesion DNA N-glycosylase activity"/>
    <property type="evidence" value="ECO:0007669"/>
    <property type="project" value="UniProtKB-EC"/>
</dbReference>
<keyword evidence="8" id="KW-0456">Lyase</keyword>
<dbReference type="InterPro" id="IPR015886">
    <property type="entry name" value="H2TH_FPG"/>
</dbReference>
<evidence type="ECO:0000256" key="7">
    <source>
        <dbReference type="ARBA" id="ARBA00023204"/>
    </source>
</evidence>
<comment type="catalytic activity">
    <reaction evidence="1">
        <text>Hydrolysis of DNA containing ring-opened 7-methylguanine residues, releasing 2,6-diamino-4-hydroxy-5-(N-methyl)formamidopyrimidine.</text>
        <dbReference type="EC" id="3.2.2.23"/>
    </reaction>
</comment>
<dbReference type="InterPro" id="IPR049332">
    <property type="entry name" value="Fpg-like_C"/>
</dbReference>
<keyword evidence="9" id="KW-0511">Multifunctional enzyme</keyword>
<feature type="domain" description="Formamidopyrimidine-DNA glycosylase catalytic" evidence="13">
    <location>
        <begin position="2"/>
        <end position="127"/>
    </location>
</feature>
<dbReference type="GO" id="GO:0006284">
    <property type="term" value="P:base-excision repair"/>
    <property type="evidence" value="ECO:0007669"/>
    <property type="project" value="InterPro"/>
</dbReference>
<dbReference type="PROSITE" id="PS51068">
    <property type="entry name" value="FPG_CAT"/>
    <property type="match status" value="1"/>
</dbReference>
<dbReference type="PANTHER" id="PTHR22993:SF9">
    <property type="entry name" value="FORMAMIDOPYRIMIDINE-DNA GLYCOSYLASE"/>
    <property type="match status" value="1"/>
</dbReference>
<evidence type="ECO:0000256" key="1">
    <source>
        <dbReference type="ARBA" id="ARBA00001668"/>
    </source>
</evidence>
<evidence type="ECO:0000256" key="11">
    <source>
        <dbReference type="ARBA" id="ARBA00044632"/>
    </source>
</evidence>
<reference evidence="14" key="1">
    <citation type="submission" date="2013-05" db="EMBL/GenBank/DDBJ databases">
        <title>Building the sugarcane genome for biotechnology and identifying evolutionary trends.</title>
        <authorList>
            <person name="De Setta N."/>
            <person name="Monteiro-Vitorello C.B."/>
            <person name="Metcalfe C.J."/>
            <person name="Cruz G.M.Q."/>
            <person name="Del Bem L.E."/>
            <person name="Vicentini R."/>
            <person name="Nogueira F.T.S."/>
            <person name="Campos R.A."/>
            <person name="Nunes S.L."/>
            <person name="Turrini P.C.G."/>
            <person name="Vieira A.P."/>
            <person name="Cruz E.A.O."/>
            <person name="Correa T.C.S."/>
            <person name="Hotta C.T."/>
            <person name="de Mello-Varani A."/>
            <person name="Vautrin S."/>
            <person name="Trindade A.S."/>
            <person name="Vilela M.M."/>
            <person name="Horta C.L."/>
            <person name="Sato P.M."/>
            <person name="de Andrade R.F."/>
            <person name="Nishiyama M.Y."/>
            <person name="Cardoso-Silva C.B."/>
            <person name="Scortecci K.C."/>
            <person name="Garcia A.A.F."/>
            <person name="Carneiro M.S."/>
            <person name="Kim C."/>
            <person name="Paterson A.H."/>
            <person name="Berges H."/>
            <person name="D'Hont A."/>
            <person name="de-Souza A.P."/>
            <person name="Souza G.M."/>
            <person name="Vincentz M."/>
            <person name="Kitajima J.P."/>
            <person name="Van Sluys M.-A."/>
        </authorList>
    </citation>
    <scope>NUCLEOTIDE SEQUENCE</scope>
</reference>
<dbReference type="SMART" id="SM00898">
    <property type="entry name" value="Fapy_DNA_glyco"/>
    <property type="match status" value="1"/>
</dbReference>
<dbReference type="AlphaFoldDB" id="A0A059Q125"/>
<dbReference type="InterPro" id="IPR020629">
    <property type="entry name" value="FPG_Glyclase"/>
</dbReference>
<organism evidence="14">
    <name type="scientific">Saccharum hybrid cultivar R570</name>
    <dbReference type="NCBI Taxonomy" id="131158"/>
    <lineage>
        <taxon>Eukaryota</taxon>
        <taxon>Viridiplantae</taxon>
        <taxon>Streptophyta</taxon>
        <taxon>Embryophyta</taxon>
        <taxon>Tracheophyta</taxon>
        <taxon>Spermatophyta</taxon>
        <taxon>Magnoliopsida</taxon>
        <taxon>Liliopsida</taxon>
        <taxon>Poales</taxon>
        <taxon>Poaceae</taxon>
        <taxon>PACMAD clade</taxon>
        <taxon>Panicoideae</taxon>
        <taxon>Andropogonodae</taxon>
        <taxon>Andropogoneae</taxon>
        <taxon>Saccharinae</taxon>
        <taxon>Saccharum</taxon>
        <taxon>Saccharum officinarum species complex</taxon>
    </lineage>
</organism>
<dbReference type="InterPro" id="IPR035937">
    <property type="entry name" value="FPG_N"/>
</dbReference>
<comment type="subunit">
    <text evidence="3">Monomer.</text>
</comment>
<evidence type="ECO:0000256" key="4">
    <source>
        <dbReference type="ARBA" id="ARBA00022763"/>
    </source>
</evidence>
<keyword evidence="7" id="KW-0234">DNA repair</keyword>
<keyword evidence="10" id="KW-0326">Glycosidase</keyword>
<dbReference type="GO" id="GO:0008270">
    <property type="term" value="F:zinc ion binding"/>
    <property type="evidence" value="ECO:0007669"/>
    <property type="project" value="InterPro"/>
</dbReference>
<evidence type="ECO:0000256" key="9">
    <source>
        <dbReference type="ARBA" id="ARBA00023268"/>
    </source>
</evidence>
<keyword evidence="5" id="KW-0378">Hydrolase</keyword>
<dbReference type="EMBL" id="KF184942">
    <property type="protein sequence ID" value="AGT17003.1"/>
    <property type="molecule type" value="Genomic_DNA"/>
</dbReference>
<dbReference type="InterPro" id="IPR010979">
    <property type="entry name" value="Ribosomal_uS13-like_H2TH"/>
</dbReference>
<dbReference type="PANTHER" id="PTHR22993">
    <property type="entry name" value="FORMAMIDOPYRIMIDINE-DNA GLYCOSYLASE"/>
    <property type="match status" value="1"/>
</dbReference>
<evidence type="ECO:0000313" key="14">
    <source>
        <dbReference type="EMBL" id="AGT17003.1"/>
    </source>
</evidence>
<evidence type="ECO:0000256" key="3">
    <source>
        <dbReference type="ARBA" id="ARBA00011245"/>
    </source>
</evidence>
<comment type="catalytic activity">
    <reaction evidence="11">
        <text>2'-deoxyribonucleotide-(2'-deoxyribose 5'-phosphate)-2'-deoxyribonucleotide-DNA = a 3'-end 2'-deoxyribonucleotide-(2,3-dehydro-2,3-deoxyribose 5'-phosphate)-DNA + a 5'-end 5'-phospho-2'-deoxyribonucleoside-DNA + H(+)</text>
        <dbReference type="Rhea" id="RHEA:66592"/>
        <dbReference type="Rhea" id="RHEA-COMP:13180"/>
        <dbReference type="Rhea" id="RHEA-COMP:16897"/>
        <dbReference type="Rhea" id="RHEA-COMP:17067"/>
        <dbReference type="ChEBI" id="CHEBI:15378"/>
        <dbReference type="ChEBI" id="CHEBI:136412"/>
        <dbReference type="ChEBI" id="CHEBI:157695"/>
        <dbReference type="ChEBI" id="CHEBI:167181"/>
        <dbReference type="EC" id="4.2.99.18"/>
    </reaction>
</comment>
<name>A0A059Q125_9POAL</name>
<feature type="compositionally biased region" description="Polar residues" evidence="12">
    <location>
        <begin position="364"/>
        <end position="382"/>
    </location>
</feature>
<evidence type="ECO:0000256" key="2">
    <source>
        <dbReference type="ARBA" id="ARBA00009409"/>
    </source>
</evidence>
<feature type="compositionally biased region" description="Basic residues" evidence="12">
    <location>
        <begin position="312"/>
        <end position="325"/>
    </location>
</feature>
<keyword evidence="4" id="KW-0227">DNA damage</keyword>
<keyword evidence="6" id="KW-0238">DNA-binding</keyword>
<protein>
    <recommendedName>
        <fullName evidence="13">Formamidopyrimidine-DNA glycosylase catalytic domain-containing protein</fullName>
    </recommendedName>
</protein>
<dbReference type="Gene3D" id="1.10.8.50">
    <property type="match status" value="1"/>
</dbReference>
<dbReference type="SUPFAM" id="SSF81624">
    <property type="entry name" value="N-terminal domain of MutM-like DNA repair proteins"/>
    <property type="match status" value="1"/>
</dbReference>
<sequence>MPELPEVEAARRALQAHCVGRRIARCAVADDAKVVVAAAGRAAFERAMVGRTIVAARRRGKNLWLQLDAPPFPSFQFGMTGAIYIKGIPVTKSVVNSEEEWPSKYSKFFAELDDGLEFSFTDKRRFARVHLFDDPETVPPISELGPDALFEPMSVDNFLDSLGRKKIGIKALLLDQSFISGIGNWIADEVLYQSRIHPLQIASKLPRESCEALHRSIQEVVKYAVEVDADMGRFPKEWLFHHRWGKKPGKVNGKKIEFITAGGRTTAYVPQLQKLIGTQSSKMIAANLERLAENGDTKDSGTEGEDADILKPKKRAATSRAARRQQNKDTVGASSRKARGNGGGSKKPDADVEPAEPETVVTESNGEQVLDQPNSNASNKSDQVTRRSSRKVKPRK</sequence>
<dbReference type="SMART" id="SM01232">
    <property type="entry name" value="H2TH"/>
    <property type="match status" value="1"/>
</dbReference>
<evidence type="ECO:0000256" key="6">
    <source>
        <dbReference type="ARBA" id="ARBA00023125"/>
    </source>
</evidence>
<evidence type="ECO:0000256" key="12">
    <source>
        <dbReference type="SAM" id="MobiDB-lite"/>
    </source>
</evidence>
<evidence type="ECO:0000259" key="13">
    <source>
        <dbReference type="PROSITE" id="PS51068"/>
    </source>
</evidence>
<dbReference type="NCBIfam" id="TIGR00577">
    <property type="entry name" value="fpg"/>
    <property type="match status" value="1"/>
</dbReference>
<dbReference type="FunFam" id="3.20.190.10:FF:000004">
    <property type="entry name" value="Putative Formamidopyrimidine-DNA glycosylase"/>
    <property type="match status" value="1"/>
</dbReference>
<proteinExistence type="inferred from homology"/>
<dbReference type="GO" id="GO:0140078">
    <property type="term" value="F:class I DNA-(apurinic or apyrimidinic site) endonuclease activity"/>
    <property type="evidence" value="ECO:0007669"/>
    <property type="project" value="UniProtKB-EC"/>
</dbReference>
<dbReference type="SUPFAM" id="SSF46946">
    <property type="entry name" value="S13-like H2TH domain"/>
    <property type="match status" value="1"/>
</dbReference>
<dbReference type="Gene3D" id="3.20.190.10">
    <property type="entry name" value="MutM-like, N-terminal"/>
    <property type="match status" value="1"/>
</dbReference>
<dbReference type="Pfam" id="PF21218">
    <property type="entry name" value="Fpg-like_C"/>
    <property type="match status" value="1"/>
</dbReference>
<dbReference type="Pfam" id="PF06831">
    <property type="entry name" value="H2TH"/>
    <property type="match status" value="1"/>
</dbReference>
<feature type="region of interest" description="Disordered" evidence="12">
    <location>
        <begin position="294"/>
        <end position="396"/>
    </location>
</feature>
<accession>A0A059Q125</accession>
<evidence type="ECO:0000256" key="8">
    <source>
        <dbReference type="ARBA" id="ARBA00023239"/>
    </source>
</evidence>
<dbReference type="GO" id="GO:0003684">
    <property type="term" value="F:damaged DNA binding"/>
    <property type="evidence" value="ECO:0007669"/>
    <property type="project" value="InterPro"/>
</dbReference>
<feature type="compositionally biased region" description="Basic residues" evidence="12">
    <location>
        <begin position="387"/>
        <end position="396"/>
    </location>
</feature>
<dbReference type="FunFam" id="1.10.8.50:FF:000009">
    <property type="entry name" value="Formamidopyrimidine-DNA glycosylase"/>
    <property type="match status" value="1"/>
</dbReference>
<evidence type="ECO:0000256" key="10">
    <source>
        <dbReference type="ARBA" id="ARBA00023295"/>
    </source>
</evidence>
<evidence type="ECO:0000256" key="5">
    <source>
        <dbReference type="ARBA" id="ARBA00022801"/>
    </source>
</evidence>
<dbReference type="Pfam" id="PF01149">
    <property type="entry name" value="Fapy_DNA_glyco"/>
    <property type="match status" value="1"/>
</dbReference>